<comment type="pathway">
    <text evidence="1">Purine metabolism; IMP biosynthesis via de novo pathway; N(2)-formyl-N(1)-(5-phospho-D-ribosyl)glycinamide from N(1)-(5-phospho-D-ribosyl)glycinamide (10-formyl THF route): step 1/1.</text>
</comment>
<dbReference type="SUPFAM" id="SSF53328">
    <property type="entry name" value="Formyltransferase"/>
    <property type="match status" value="1"/>
</dbReference>
<evidence type="ECO:0000313" key="7">
    <source>
        <dbReference type="Proteomes" id="UP000070491"/>
    </source>
</evidence>
<keyword evidence="3" id="KW-0808">Transferase</keyword>
<dbReference type="PANTHER" id="PTHR43369">
    <property type="entry name" value="PHOSPHORIBOSYLGLYCINAMIDE FORMYLTRANSFERASE"/>
    <property type="match status" value="1"/>
</dbReference>
<organism evidence="6 7">
    <name type="scientific">candidate division MSBL1 archaeon SCGC-AAA382F02</name>
    <dbReference type="NCBI Taxonomy" id="1698282"/>
    <lineage>
        <taxon>Archaea</taxon>
        <taxon>Methanobacteriati</taxon>
        <taxon>Methanobacteriota</taxon>
        <taxon>candidate division MSBL1</taxon>
    </lineage>
</organism>
<protein>
    <recommendedName>
        <fullName evidence="2">phosphoribosylglycinamide formyltransferase 1</fullName>
        <ecNumber evidence="2">2.1.2.2</ecNumber>
    </recommendedName>
</protein>
<evidence type="ECO:0000256" key="2">
    <source>
        <dbReference type="ARBA" id="ARBA00012254"/>
    </source>
</evidence>
<dbReference type="GO" id="GO:0005737">
    <property type="term" value="C:cytoplasm"/>
    <property type="evidence" value="ECO:0007669"/>
    <property type="project" value="TreeGrafter"/>
</dbReference>
<sequence>MPKEKLGVLASGRGSNFQSILEHIDLDVLKNVEVEVLISDNPDARALEVAEKYNIPNFVVEPKKDEEKEEYEKRVHEILE</sequence>
<dbReference type="EC" id="2.1.2.2" evidence="2"/>
<proteinExistence type="predicted"/>
<dbReference type="Proteomes" id="UP000070491">
    <property type="component" value="Unassembled WGS sequence"/>
</dbReference>
<gene>
    <name evidence="6" type="ORF">AKJ53_01845</name>
</gene>
<dbReference type="GO" id="GO:0006189">
    <property type="term" value="P:'de novo' IMP biosynthetic process"/>
    <property type="evidence" value="ECO:0007669"/>
    <property type="project" value="TreeGrafter"/>
</dbReference>
<dbReference type="PANTHER" id="PTHR43369:SF2">
    <property type="entry name" value="PHOSPHORIBOSYLGLYCINAMIDE FORMYLTRANSFERASE"/>
    <property type="match status" value="1"/>
</dbReference>
<evidence type="ECO:0000256" key="1">
    <source>
        <dbReference type="ARBA" id="ARBA00005054"/>
    </source>
</evidence>
<evidence type="ECO:0000256" key="3">
    <source>
        <dbReference type="ARBA" id="ARBA00022679"/>
    </source>
</evidence>
<accession>A0A133VHG2</accession>
<dbReference type="InterPro" id="IPR002376">
    <property type="entry name" value="Formyl_transf_N"/>
</dbReference>
<dbReference type="Gene3D" id="3.40.50.170">
    <property type="entry name" value="Formyl transferase, N-terminal domain"/>
    <property type="match status" value="1"/>
</dbReference>
<feature type="domain" description="Formyl transferase N-terminal" evidence="5">
    <location>
        <begin position="5"/>
        <end position="77"/>
    </location>
</feature>
<dbReference type="GO" id="GO:0004644">
    <property type="term" value="F:phosphoribosylglycinamide formyltransferase activity"/>
    <property type="evidence" value="ECO:0007669"/>
    <property type="project" value="UniProtKB-EC"/>
</dbReference>
<feature type="non-terminal residue" evidence="6">
    <location>
        <position position="80"/>
    </location>
</feature>
<dbReference type="EMBL" id="LHYG01000030">
    <property type="protein sequence ID" value="KXB05860.1"/>
    <property type="molecule type" value="Genomic_DNA"/>
</dbReference>
<name>A0A133VHG2_9EURY</name>
<comment type="caution">
    <text evidence="6">The sequence shown here is derived from an EMBL/GenBank/DDBJ whole genome shotgun (WGS) entry which is preliminary data.</text>
</comment>
<keyword evidence="4" id="KW-0658">Purine biosynthesis</keyword>
<evidence type="ECO:0000259" key="5">
    <source>
        <dbReference type="Pfam" id="PF00551"/>
    </source>
</evidence>
<evidence type="ECO:0000256" key="4">
    <source>
        <dbReference type="ARBA" id="ARBA00022755"/>
    </source>
</evidence>
<evidence type="ECO:0000313" key="6">
    <source>
        <dbReference type="EMBL" id="KXB05860.1"/>
    </source>
</evidence>
<reference evidence="6 7" key="1">
    <citation type="journal article" date="2016" name="Sci. Rep.">
        <title>Metabolic traits of an uncultured archaeal lineage -MSBL1- from brine pools of the Red Sea.</title>
        <authorList>
            <person name="Mwirichia R."/>
            <person name="Alam I."/>
            <person name="Rashid M."/>
            <person name="Vinu M."/>
            <person name="Ba-Alawi W."/>
            <person name="Anthony Kamau A."/>
            <person name="Kamanda Ngugi D."/>
            <person name="Goker M."/>
            <person name="Klenk H.P."/>
            <person name="Bajic V."/>
            <person name="Stingl U."/>
        </authorList>
    </citation>
    <scope>NUCLEOTIDE SEQUENCE [LARGE SCALE GENOMIC DNA]</scope>
    <source>
        <strain evidence="6">SCGC-AAA382F02</strain>
    </source>
</reference>
<dbReference type="Pfam" id="PF00551">
    <property type="entry name" value="Formyl_trans_N"/>
    <property type="match status" value="1"/>
</dbReference>
<keyword evidence="7" id="KW-1185">Reference proteome</keyword>
<dbReference type="AlphaFoldDB" id="A0A133VHG2"/>
<dbReference type="InterPro" id="IPR036477">
    <property type="entry name" value="Formyl_transf_N_sf"/>
</dbReference>